<evidence type="ECO:0000256" key="1">
    <source>
        <dbReference type="ARBA" id="ARBA00006739"/>
    </source>
</evidence>
<dbReference type="AlphaFoldDB" id="A0A2U3QET2"/>
<dbReference type="Proteomes" id="UP000245125">
    <property type="component" value="Unassembled WGS sequence"/>
</dbReference>
<feature type="domain" description="Glycosyltransferase 2-like" evidence="4">
    <location>
        <begin position="9"/>
        <end position="183"/>
    </location>
</feature>
<sequence length="297" mass="33417">MTRLPLVFIVVLNWNGWRDTLACVESCLRLTWPNFRMVIVDNGSTDDSEDYLRRKLNDVEVIQSGSNLGFAGGNNVGIRHALNSSADYVWLLNNDAVADPGALTGLVEAMEREASVGIAGSKIYYYDEPRKIWFAGGMWEKGRLRLRHRGADMIDEGQFDEMCEVGSVSGCSMLVRSSAIRDIGLMEEGYFLYWEDVEWCARAREKGYKILFAPGSRIWHKASSSAGKSSFSQYYYSTRNGFFFLQRHDPLLLPVFAAYNMLFGLKSAACGNLQPLRGLAHGFGDFVRGKRGRNKLL</sequence>
<gene>
    <name evidence="5" type="ORF">NBG4_130017</name>
</gene>
<proteinExistence type="inferred from homology"/>
<dbReference type="SUPFAM" id="SSF53448">
    <property type="entry name" value="Nucleotide-diphospho-sugar transferases"/>
    <property type="match status" value="1"/>
</dbReference>
<keyword evidence="3 5" id="KW-0808">Transferase</keyword>
<evidence type="ECO:0000256" key="2">
    <source>
        <dbReference type="ARBA" id="ARBA00022676"/>
    </source>
</evidence>
<evidence type="ECO:0000313" key="6">
    <source>
        <dbReference type="Proteomes" id="UP000245125"/>
    </source>
</evidence>
<dbReference type="CDD" id="cd04186">
    <property type="entry name" value="GT_2_like_c"/>
    <property type="match status" value="1"/>
</dbReference>
<evidence type="ECO:0000256" key="3">
    <source>
        <dbReference type="ARBA" id="ARBA00022679"/>
    </source>
</evidence>
<organism evidence="5 6">
    <name type="scientific">Candidatus Sulfobium mesophilum</name>
    <dbReference type="NCBI Taxonomy" id="2016548"/>
    <lineage>
        <taxon>Bacteria</taxon>
        <taxon>Pseudomonadati</taxon>
        <taxon>Nitrospirota</taxon>
        <taxon>Nitrospiria</taxon>
        <taxon>Nitrospirales</taxon>
        <taxon>Nitrospiraceae</taxon>
        <taxon>Candidatus Sulfobium</taxon>
    </lineage>
</organism>
<keyword evidence="6" id="KW-1185">Reference proteome</keyword>
<dbReference type="EMBL" id="OUUY01000035">
    <property type="protein sequence ID" value="SPP99894.1"/>
    <property type="molecule type" value="Genomic_DNA"/>
</dbReference>
<keyword evidence="2" id="KW-0328">Glycosyltransferase</keyword>
<evidence type="ECO:0000313" key="5">
    <source>
        <dbReference type="EMBL" id="SPP99894.1"/>
    </source>
</evidence>
<dbReference type="Pfam" id="PF00535">
    <property type="entry name" value="Glycos_transf_2"/>
    <property type="match status" value="1"/>
</dbReference>
<dbReference type="PANTHER" id="PTHR43179:SF12">
    <property type="entry name" value="GALACTOFURANOSYLTRANSFERASE GLFT2"/>
    <property type="match status" value="1"/>
</dbReference>
<reference evidence="6" key="1">
    <citation type="submission" date="2018-03" db="EMBL/GenBank/DDBJ databases">
        <authorList>
            <person name="Zecchin S."/>
        </authorList>
    </citation>
    <scope>NUCLEOTIDE SEQUENCE [LARGE SCALE GENOMIC DNA]</scope>
</reference>
<name>A0A2U3QET2_9BACT</name>
<dbReference type="InterPro" id="IPR001173">
    <property type="entry name" value="Glyco_trans_2-like"/>
</dbReference>
<dbReference type="OrthoDB" id="9813495at2"/>
<dbReference type="GO" id="GO:0016757">
    <property type="term" value="F:glycosyltransferase activity"/>
    <property type="evidence" value="ECO:0007669"/>
    <property type="project" value="UniProtKB-KW"/>
</dbReference>
<accession>A0A2U3QET2</accession>
<dbReference type="Gene3D" id="3.90.550.10">
    <property type="entry name" value="Spore Coat Polysaccharide Biosynthesis Protein SpsA, Chain A"/>
    <property type="match status" value="1"/>
</dbReference>
<dbReference type="PANTHER" id="PTHR43179">
    <property type="entry name" value="RHAMNOSYLTRANSFERASE WBBL"/>
    <property type="match status" value="1"/>
</dbReference>
<dbReference type="InterPro" id="IPR029044">
    <property type="entry name" value="Nucleotide-diphossugar_trans"/>
</dbReference>
<protein>
    <submittedName>
        <fullName evidence="5">Glycosyltransferase</fullName>
    </submittedName>
</protein>
<evidence type="ECO:0000259" key="4">
    <source>
        <dbReference type="Pfam" id="PF00535"/>
    </source>
</evidence>
<comment type="similarity">
    <text evidence="1">Belongs to the glycosyltransferase 2 family.</text>
</comment>